<dbReference type="InParanoid" id="A0A286UVP1"/>
<dbReference type="Gene3D" id="3.40.50.300">
    <property type="entry name" value="P-loop containing nucleotide triphosphate hydrolases"/>
    <property type="match status" value="2"/>
</dbReference>
<dbReference type="Pfam" id="PF23681">
    <property type="entry name" value="CTT_SPB4"/>
    <property type="match status" value="1"/>
</dbReference>
<dbReference type="PROSITE" id="PS51192">
    <property type="entry name" value="HELICASE_ATP_BIND_1"/>
    <property type="match status" value="1"/>
</dbReference>
<dbReference type="PANTHER" id="PTHR24031">
    <property type="entry name" value="RNA HELICASE"/>
    <property type="match status" value="1"/>
</dbReference>
<feature type="domain" description="Helicase C-terminal" evidence="16">
    <location>
        <begin position="283"/>
        <end position="449"/>
    </location>
</feature>
<dbReference type="GO" id="GO:0006364">
    <property type="term" value="P:rRNA processing"/>
    <property type="evidence" value="ECO:0007669"/>
    <property type="project" value="UniProtKB-KW"/>
</dbReference>
<evidence type="ECO:0000256" key="11">
    <source>
        <dbReference type="PROSITE-ProRule" id="PRU00552"/>
    </source>
</evidence>
<comment type="catalytic activity">
    <reaction evidence="13">
        <text>ATP + H2O = ADP + phosphate + H(+)</text>
        <dbReference type="Rhea" id="RHEA:13065"/>
        <dbReference type="ChEBI" id="CHEBI:15377"/>
        <dbReference type="ChEBI" id="CHEBI:15378"/>
        <dbReference type="ChEBI" id="CHEBI:30616"/>
        <dbReference type="ChEBI" id="CHEBI:43474"/>
        <dbReference type="ChEBI" id="CHEBI:456216"/>
        <dbReference type="EC" id="3.6.4.13"/>
    </reaction>
</comment>
<dbReference type="CDD" id="cd17960">
    <property type="entry name" value="DEADc_DDX55"/>
    <property type="match status" value="1"/>
</dbReference>
<evidence type="ECO:0000259" key="16">
    <source>
        <dbReference type="PROSITE" id="PS51194"/>
    </source>
</evidence>
<feature type="region of interest" description="Disordered" evidence="14">
    <location>
        <begin position="566"/>
        <end position="658"/>
    </location>
</feature>
<dbReference type="InterPro" id="IPR014014">
    <property type="entry name" value="RNA_helicase_DEAD_Q_motif"/>
</dbReference>
<dbReference type="InterPro" id="IPR001650">
    <property type="entry name" value="Helicase_C-like"/>
</dbReference>
<keyword evidence="6 12" id="KW-0347">Helicase</keyword>
<dbReference type="STRING" id="2282107.A0A286UVP1"/>
<dbReference type="SMART" id="SM00487">
    <property type="entry name" value="DEXDc"/>
    <property type="match status" value="1"/>
</dbReference>
<evidence type="ECO:0000256" key="4">
    <source>
        <dbReference type="ARBA" id="ARBA00022741"/>
    </source>
</evidence>
<keyword evidence="7 12" id="KW-0067">ATP-binding</keyword>
<comment type="function">
    <text evidence="13">RNA helicase.</text>
</comment>
<dbReference type="InterPro" id="IPR000629">
    <property type="entry name" value="RNA-helicase_DEAD-box_CS"/>
</dbReference>
<dbReference type="OrthoDB" id="7396459at2759"/>
<evidence type="ECO:0000256" key="12">
    <source>
        <dbReference type="RuleBase" id="RU000492"/>
    </source>
</evidence>
<evidence type="ECO:0000259" key="17">
    <source>
        <dbReference type="PROSITE" id="PS51195"/>
    </source>
</evidence>
<keyword evidence="4 12" id="KW-0547">Nucleotide-binding</keyword>
<dbReference type="EMBL" id="NBII01000001">
    <property type="protein sequence ID" value="PAV23680.1"/>
    <property type="molecule type" value="Genomic_DNA"/>
</dbReference>
<dbReference type="EC" id="3.6.4.13" evidence="13"/>
<evidence type="ECO:0000256" key="10">
    <source>
        <dbReference type="ARBA" id="ARBA00038002"/>
    </source>
</evidence>
<evidence type="ECO:0000313" key="19">
    <source>
        <dbReference type="Proteomes" id="UP000217199"/>
    </source>
</evidence>
<organism evidence="18 19">
    <name type="scientific">Pyrrhoderma noxium</name>
    <dbReference type="NCBI Taxonomy" id="2282107"/>
    <lineage>
        <taxon>Eukaryota</taxon>
        <taxon>Fungi</taxon>
        <taxon>Dikarya</taxon>
        <taxon>Basidiomycota</taxon>
        <taxon>Agaricomycotina</taxon>
        <taxon>Agaricomycetes</taxon>
        <taxon>Hymenochaetales</taxon>
        <taxon>Hymenochaetaceae</taxon>
        <taxon>Pyrrhoderma</taxon>
    </lineage>
</organism>
<evidence type="ECO:0000256" key="13">
    <source>
        <dbReference type="RuleBase" id="RU365068"/>
    </source>
</evidence>
<dbReference type="InterPro" id="IPR056330">
    <property type="entry name" value="CTT_SPB4"/>
</dbReference>
<comment type="domain">
    <text evidence="13">The Q motif is unique to and characteristic of the DEAD box family of RNA helicases and controls ATP binding and hydrolysis.</text>
</comment>
<evidence type="ECO:0000256" key="6">
    <source>
        <dbReference type="ARBA" id="ARBA00022806"/>
    </source>
</evidence>
<comment type="subcellular location">
    <subcellularLocation>
        <location evidence="1">Nucleus</location>
        <location evidence="1">Nucleolus</location>
    </subcellularLocation>
</comment>
<protein>
    <recommendedName>
        <fullName evidence="13">ATP-dependent RNA helicase</fullName>
        <ecNumber evidence="13">3.6.4.13</ecNumber>
    </recommendedName>
</protein>
<evidence type="ECO:0000256" key="5">
    <source>
        <dbReference type="ARBA" id="ARBA00022801"/>
    </source>
</evidence>
<feature type="compositionally biased region" description="Basic and acidic residues" evidence="14">
    <location>
        <begin position="630"/>
        <end position="652"/>
    </location>
</feature>
<feature type="domain" description="Helicase ATP-binding" evidence="15">
    <location>
        <begin position="43"/>
        <end position="243"/>
    </location>
</feature>
<dbReference type="InterPro" id="IPR025313">
    <property type="entry name" value="SPB4-like_CTE"/>
</dbReference>
<feature type="compositionally biased region" description="Basic and acidic residues" evidence="14">
    <location>
        <begin position="582"/>
        <end position="591"/>
    </location>
</feature>
<dbReference type="InterPro" id="IPR011545">
    <property type="entry name" value="DEAD/DEAH_box_helicase_dom"/>
</dbReference>
<comment type="similarity">
    <text evidence="10">Belongs to the DEAD box helicase family. DDX55/SPB4 subfamily.</text>
</comment>
<accession>A0A286UVP1</accession>
<dbReference type="GO" id="GO:0003724">
    <property type="term" value="F:RNA helicase activity"/>
    <property type="evidence" value="ECO:0007669"/>
    <property type="project" value="UniProtKB-EC"/>
</dbReference>
<feature type="domain" description="DEAD-box RNA helicase Q" evidence="17">
    <location>
        <begin position="12"/>
        <end position="40"/>
    </location>
</feature>
<keyword evidence="19" id="KW-1185">Reference proteome</keyword>
<dbReference type="GO" id="GO:0003723">
    <property type="term" value="F:RNA binding"/>
    <property type="evidence" value="ECO:0007669"/>
    <property type="project" value="UniProtKB-UniRule"/>
</dbReference>
<dbReference type="Pfam" id="PF00271">
    <property type="entry name" value="Helicase_C"/>
    <property type="match status" value="1"/>
</dbReference>
<evidence type="ECO:0000256" key="9">
    <source>
        <dbReference type="ARBA" id="ARBA00023054"/>
    </source>
</evidence>
<dbReference type="FunCoup" id="A0A286UVP1">
    <property type="interactions" value="858"/>
</dbReference>
<evidence type="ECO:0000256" key="14">
    <source>
        <dbReference type="SAM" id="MobiDB-lite"/>
    </source>
</evidence>
<name>A0A286UVP1_9AGAM</name>
<keyword evidence="3" id="KW-0698">rRNA processing</keyword>
<evidence type="ECO:0000313" key="18">
    <source>
        <dbReference type="EMBL" id="PAV23680.1"/>
    </source>
</evidence>
<evidence type="ECO:0000256" key="7">
    <source>
        <dbReference type="ARBA" id="ARBA00022840"/>
    </source>
</evidence>
<dbReference type="Proteomes" id="UP000217199">
    <property type="component" value="Unassembled WGS sequence"/>
</dbReference>
<keyword evidence="8 13" id="KW-0694">RNA-binding</keyword>
<dbReference type="GO" id="GO:0016887">
    <property type="term" value="F:ATP hydrolysis activity"/>
    <property type="evidence" value="ECO:0007669"/>
    <property type="project" value="RHEA"/>
</dbReference>
<feature type="compositionally biased region" description="Acidic residues" evidence="14">
    <location>
        <begin position="619"/>
        <end position="629"/>
    </location>
</feature>
<dbReference type="AlphaFoldDB" id="A0A286UVP1"/>
<reference evidence="18 19" key="1">
    <citation type="journal article" date="2017" name="Mol. Ecol.">
        <title>Comparative and population genomic landscape of Phellinus noxius: A hypervariable fungus causing root rot in trees.</title>
        <authorList>
            <person name="Chung C.L."/>
            <person name="Lee T.J."/>
            <person name="Akiba M."/>
            <person name="Lee H.H."/>
            <person name="Kuo T.H."/>
            <person name="Liu D."/>
            <person name="Ke H.M."/>
            <person name="Yokoi T."/>
            <person name="Roa M.B."/>
            <person name="Lu M.J."/>
            <person name="Chang Y.Y."/>
            <person name="Ann P.J."/>
            <person name="Tsai J.N."/>
            <person name="Chen C.Y."/>
            <person name="Tzean S.S."/>
            <person name="Ota Y."/>
            <person name="Hattori T."/>
            <person name="Sahashi N."/>
            <person name="Liou R.F."/>
            <person name="Kikuchi T."/>
            <person name="Tsai I.J."/>
        </authorList>
    </citation>
    <scope>NUCLEOTIDE SEQUENCE [LARGE SCALE GENOMIC DNA]</scope>
    <source>
        <strain evidence="18 19">FFPRI411160</strain>
    </source>
</reference>
<dbReference type="InterPro" id="IPR027417">
    <property type="entry name" value="P-loop_NTPase"/>
</dbReference>
<keyword evidence="5 12" id="KW-0378">Hydrolase</keyword>
<dbReference type="PROSITE" id="PS51194">
    <property type="entry name" value="HELICASE_CTER"/>
    <property type="match status" value="1"/>
</dbReference>
<proteinExistence type="inferred from homology"/>
<sequence length="658" mass="74475">MPSGTNAPAGSWTSLPIPLTSWILDVINSLGYVQMTPVQASTIPLFMKHKDVVVEAVTGSGKTLSFVIPIIEKLVRRERRLRKTEVGAIIISPTRELATQIHSVFELFLKSQPKAEVSDSEEGTPPPDENTYPEPLLLISSSESSPAQDLKRFMETGADIIIGTPGRMEEFLLGKGRDVVSTKELEVLVLDEADRLLDLGFSQTLTRILTALPKQRRTGLFSATMTDALSELVRVGLRNPVRVVVKVEAKKTREGKTVKEEVEERRVPASLKNYYVKCKSSEKMVQLLRIIKNECEKSQSARFIVYFATCACVDYFYRILPSSLPTATFFSLHGHVPPAKRTLSLNSFKSHPSTPYSPSVLLCTDVAARGLDLPDVDCVIQFDPPIDPKQFSHRCGRTARAGKDGRAWVLLTENEVEYVDFLSIRKIPLKEQSRLLPDDGLSLEEDEEDPEVEALTNKLRNEVRKDRDLHGKSVKALVSFVQAYSKHEASYIFRKQNLDLIGVAKSFGLLRLPRMPELKKATLDGWQDADIDWATYPYTDKVREAQRQVDLAGKIQENKQKIELEKKKRAEQKLRNAPWSKEVGKRAEREKRKEKKKRKREWEKTQQPLPQKSAAGSKEEEDDDEDDWEDLAREERLAKKVKKGTLDSKAFDEEFSGL</sequence>
<dbReference type="SUPFAM" id="SSF52540">
    <property type="entry name" value="P-loop containing nucleoside triphosphate hydrolases"/>
    <property type="match status" value="1"/>
</dbReference>
<evidence type="ECO:0000256" key="2">
    <source>
        <dbReference type="ARBA" id="ARBA00022517"/>
    </source>
</evidence>
<dbReference type="InterPro" id="IPR014001">
    <property type="entry name" value="Helicase_ATP-bd"/>
</dbReference>
<dbReference type="SMART" id="SM01178">
    <property type="entry name" value="DUF4217"/>
    <property type="match status" value="1"/>
</dbReference>
<dbReference type="GO" id="GO:0005730">
    <property type="term" value="C:nucleolus"/>
    <property type="evidence" value="ECO:0007669"/>
    <property type="project" value="UniProtKB-SubCell"/>
</dbReference>
<gene>
    <name evidence="18" type="ORF">PNOK_0074800</name>
</gene>
<dbReference type="Pfam" id="PF13959">
    <property type="entry name" value="CTE_SPB4"/>
    <property type="match status" value="1"/>
</dbReference>
<evidence type="ECO:0000256" key="1">
    <source>
        <dbReference type="ARBA" id="ARBA00004604"/>
    </source>
</evidence>
<comment type="caution">
    <text evidence="18">The sequence shown here is derived from an EMBL/GenBank/DDBJ whole genome shotgun (WGS) entry which is preliminary data.</text>
</comment>
<dbReference type="PROSITE" id="PS00039">
    <property type="entry name" value="DEAD_ATP_HELICASE"/>
    <property type="match status" value="1"/>
</dbReference>
<dbReference type="Pfam" id="PF00270">
    <property type="entry name" value="DEAD"/>
    <property type="match status" value="1"/>
</dbReference>
<feature type="short sequence motif" description="Q motif" evidence="11">
    <location>
        <begin position="12"/>
        <end position="40"/>
    </location>
</feature>
<dbReference type="GO" id="GO:0005524">
    <property type="term" value="F:ATP binding"/>
    <property type="evidence" value="ECO:0007669"/>
    <property type="project" value="UniProtKB-UniRule"/>
</dbReference>
<keyword evidence="9" id="KW-0175">Coiled coil</keyword>
<dbReference type="SMART" id="SM00490">
    <property type="entry name" value="HELICc"/>
    <property type="match status" value="1"/>
</dbReference>
<evidence type="ECO:0000256" key="8">
    <source>
        <dbReference type="ARBA" id="ARBA00022884"/>
    </source>
</evidence>
<dbReference type="CDD" id="cd18787">
    <property type="entry name" value="SF2_C_DEAD"/>
    <property type="match status" value="1"/>
</dbReference>
<dbReference type="PROSITE" id="PS51195">
    <property type="entry name" value="Q_MOTIF"/>
    <property type="match status" value="1"/>
</dbReference>
<keyword evidence="2" id="KW-0690">Ribosome biogenesis</keyword>
<evidence type="ECO:0000256" key="3">
    <source>
        <dbReference type="ARBA" id="ARBA00022552"/>
    </source>
</evidence>
<evidence type="ECO:0000259" key="15">
    <source>
        <dbReference type="PROSITE" id="PS51192"/>
    </source>
</evidence>